<evidence type="ECO:0000313" key="1">
    <source>
        <dbReference type="EMBL" id="GLQ00631.1"/>
    </source>
</evidence>
<evidence type="ECO:0000313" key="2">
    <source>
        <dbReference type="Proteomes" id="UP001161423"/>
    </source>
</evidence>
<gene>
    <name evidence="1" type="ORF">GCM10007891_24840</name>
</gene>
<reference evidence="1" key="2">
    <citation type="submission" date="2023-01" db="EMBL/GenBank/DDBJ databases">
        <title>Draft genome sequence of Methylophaga thalassica strain NBRC 102424.</title>
        <authorList>
            <person name="Sun Q."/>
            <person name="Mori K."/>
        </authorList>
    </citation>
    <scope>NUCLEOTIDE SEQUENCE</scope>
    <source>
        <strain evidence="1">NBRC 102424</strain>
    </source>
</reference>
<dbReference type="RefSeq" id="WP_284723537.1">
    <property type="nucleotide sequence ID" value="NZ_BSND01000012.1"/>
</dbReference>
<reference evidence="1" key="1">
    <citation type="journal article" date="2014" name="Int. J. Syst. Evol. Microbiol.">
        <title>Complete genome of a new Firmicutes species belonging to the dominant human colonic microbiota ('Ruminococcus bicirculans') reveals two chromosomes and a selective capacity to utilize plant glucans.</title>
        <authorList>
            <consortium name="NISC Comparative Sequencing Program"/>
            <person name="Wegmann U."/>
            <person name="Louis P."/>
            <person name="Goesmann A."/>
            <person name="Henrissat B."/>
            <person name="Duncan S.H."/>
            <person name="Flint H.J."/>
        </authorList>
    </citation>
    <scope>NUCLEOTIDE SEQUENCE</scope>
    <source>
        <strain evidence="1">NBRC 102424</strain>
    </source>
</reference>
<dbReference type="Proteomes" id="UP001161423">
    <property type="component" value="Unassembled WGS sequence"/>
</dbReference>
<organism evidence="1 2">
    <name type="scientific">Methylophaga thalassica</name>
    <dbReference type="NCBI Taxonomy" id="40223"/>
    <lineage>
        <taxon>Bacteria</taxon>
        <taxon>Pseudomonadati</taxon>
        <taxon>Pseudomonadota</taxon>
        <taxon>Gammaproteobacteria</taxon>
        <taxon>Thiotrichales</taxon>
        <taxon>Piscirickettsiaceae</taxon>
        <taxon>Methylophaga</taxon>
    </lineage>
</organism>
<protein>
    <submittedName>
        <fullName evidence="1">Uncharacterized protein</fullName>
    </submittedName>
</protein>
<accession>A0ABQ5TXY2</accession>
<proteinExistence type="predicted"/>
<comment type="caution">
    <text evidence="1">The sequence shown here is derived from an EMBL/GenBank/DDBJ whole genome shotgun (WGS) entry which is preliminary data.</text>
</comment>
<keyword evidence="2" id="KW-1185">Reference proteome</keyword>
<name>A0ABQ5TXY2_9GAMM</name>
<sequence length="214" mass="24085">MDDFYFGKVSDNGKAGEYSLSLNRLNNLAGLGVEKQSFTAQLNRLLTKADCHVIVNDGTSYPDFHTLINHIESEAISMIELEARTDINESVNATLACNIYLAEGVLHVRPHWCGYKEIRADEIIDTLLVPLFLLNLNSKTVINDGEKQKLATDPAEAVHQIFALSKYPRQSRQTTYVTDVSFAQSVAENGYFGESAFREYEKLRTENRNKSWAS</sequence>
<dbReference type="EMBL" id="BSND01000012">
    <property type="protein sequence ID" value="GLQ00631.1"/>
    <property type="molecule type" value="Genomic_DNA"/>
</dbReference>